<accession>A0A8I2HBH2</accession>
<organism evidence="2 4">
    <name type="scientific">Pseudoalteromonas maricaloris</name>
    <dbReference type="NCBI Taxonomy" id="184924"/>
    <lineage>
        <taxon>Bacteria</taxon>
        <taxon>Pseudomonadati</taxon>
        <taxon>Pseudomonadota</taxon>
        <taxon>Gammaproteobacteria</taxon>
        <taxon>Alteromonadales</taxon>
        <taxon>Pseudoalteromonadaceae</taxon>
        <taxon>Pseudoalteromonas</taxon>
    </lineage>
</organism>
<dbReference type="EMBL" id="WEIA01000017">
    <property type="protein sequence ID" value="NLR23626.1"/>
    <property type="molecule type" value="Genomic_DNA"/>
</dbReference>
<evidence type="ECO:0000313" key="2">
    <source>
        <dbReference type="EMBL" id="NLR23626.1"/>
    </source>
</evidence>
<dbReference type="Proteomes" id="UP001304419">
    <property type="component" value="Chromosome 1"/>
</dbReference>
<sequence>MKKTIVFFALITSLTLNANTNTALNSSQSNNVTTYCEYMPYINGRFSLGDIHRVVKNGDVGCNEYVTVTTRAIDVGGPIPGYEVQHRRYKLFLKYTK</sequence>
<name>A0A8I2HBH2_9GAMM</name>
<evidence type="ECO:0000256" key="1">
    <source>
        <dbReference type="SAM" id="SignalP"/>
    </source>
</evidence>
<reference evidence="2" key="1">
    <citation type="submission" date="2019-10" db="EMBL/GenBank/DDBJ databases">
        <authorList>
            <person name="Paulsen S."/>
        </authorList>
    </citation>
    <scope>NUCLEOTIDE SEQUENCE</scope>
    <source>
        <strain evidence="2">LMG 19692</strain>
    </source>
</reference>
<keyword evidence="1" id="KW-0732">Signal</keyword>
<dbReference type="RefSeq" id="WP_045963822.1">
    <property type="nucleotide sequence ID" value="NZ_CBCSDF010000006.1"/>
</dbReference>
<feature type="chain" id="PRO_5034673866" evidence="1">
    <location>
        <begin position="19"/>
        <end position="97"/>
    </location>
</feature>
<feature type="signal peptide" evidence="1">
    <location>
        <begin position="1"/>
        <end position="18"/>
    </location>
</feature>
<dbReference type="Proteomes" id="UP000646877">
    <property type="component" value="Unassembled WGS sequence"/>
</dbReference>
<proteinExistence type="predicted"/>
<protein>
    <submittedName>
        <fullName evidence="2">Uncharacterized protein</fullName>
    </submittedName>
</protein>
<dbReference type="EMBL" id="CP137578">
    <property type="protein sequence ID" value="WOX26974.1"/>
    <property type="molecule type" value="Genomic_DNA"/>
</dbReference>
<evidence type="ECO:0000313" key="4">
    <source>
        <dbReference type="Proteomes" id="UP000646877"/>
    </source>
</evidence>
<reference evidence="3 5" key="2">
    <citation type="submission" date="2023-10" db="EMBL/GenBank/DDBJ databases">
        <title>To unveil natural product biosynthetic capacity in Pseudoalteromonas.</title>
        <authorList>
            <person name="Wang J."/>
        </authorList>
    </citation>
    <scope>NUCLEOTIDE SEQUENCE [LARGE SCALE GENOMIC DNA]</scope>
    <source>
        <strain evidence="3 5">DSM 15914</strain>
    </source>
</reference>
<evidence type="ECO:0000313" key="5">
    <source>
        <dbReference type="Proteomes" id="UP001304419"/>
    </source>
</evidence>
<dbReference type="AlphaFoldDB" id="A0A8I2HBH2"/>
<evidence type="ECO:0000313" key="3">
    <source>
        <dbReference type="EMBL" id="WOX26974.1"/>
    </source>
</evidence>
<keyword evidence="5" id="KW-1185">Reference proteome</keyword>
<gene>
    <name evidence="2" type="ORF">F9Y85_20350</name>
    <name evidence="3" type="ORF">R5H13_09850</name>
</gene>